<dbReference type="EMBL" id="JAMQJY010000001">
    <property type="protein sequence ID" value="MCM2675973.1"/>
    <property type="molecule type" value="Genomic_DNA"/>
</dbReference>
<keyword evidence="2" id="KW-1185">Reference proteome</keyword>
<evidence type="ECO:0000313" key="2">
    <source>
        <dbReference type="Proteomes" id="UP001203665"/>
    </source>
</evidence>
<organism evidence="1 2">
    <name type="scientific">Alkalicoccobacillus plakortidis</name>
    <dbReference type="NCBI Taxonomy" id="444060"/>
    <lineage>
        <taxon>Bacteria</taxon>
        <taxon>Bacillati</taxon>
        <taxon>Bacillota</taxon>
        <taxon>Bacilli</taxon>
        <taxon>Bacillales</taxon>
        <taxon>Bacillaceae</taxon>
        <taxon>Alkalicoccobacillus</taxon>
    </lineage>
</organism>
<accession>A0ABT0XKU5</accession>
<protein>
    <submittedName>
        <fullName evidence="1">Stage II sporulation protein R</fullName>
    </submittedName>
</protein>
<dbReference type="RefSeq" id="WP_251607459.1">
    <property type="nucleotide sequence ID" value="NZ_JAMQJY010000001.1"/>
</dbReference>
<dbReference type="Proteomes" id="UP001203665">
    <property type="component" value="Unassembled WGS sequence"/>
</dbReference>
<comment type="caution">
    <text evidence="1">The sequence shown here is derived from an EMBL/GenBank/DDBJ whole genome shotgun (WGS) entry which is preliminary data.</text>
</comment>
<dbReference type="InterPro" id="IPR014202">
    <property type="entry name" value="Spore_II_R"/>
</dbReference>
<reference evidence="1" key="1">
    <citation type="submission" date="2022-06" db="EMBL/GenBank/DDBJ databases">
        <title>Alkalicoccobacillus porphyridii sp. nov., isolated from a marine red alga, Porphyridium purpureum and reclassification of Shouchella plakortidis and Shouchella gibsonii as Alkalicoccobacillus plakortidis comb. nov. and Alkalicoccobacillus gibsonii comb. nov.</title>
        <authorList>
            <person name="Kim K.H."/>
            <person name="Lee J.K."/>
            <person name="Han D.M."/>
            <person name="Baek J.H."/>
            <person name="Jeon C.O."/>
        </authorList>
    </citation>
    <scope>NUCLEOTIDE SEQUENCE</scope>
    <source>
        <strain evidence="1">DSM 19153</strain>
    </source>
</reference>
<sequence>MKPQAIIYLLFSFFVLLISWEDQGNQAIAAFHQEVSQEDAIRLRILANSDSISDQKLKREIRDKVNASITEWVTGIESKEEAMTIINSKINEVEAIVESELTNQGIKQSYEVGFEQVDFPTKLYGNLVYPAGEYQAVLITLG</sequence>
<evidence type="ECO:0000313" key="1">
    <source>
        <dbReference type="EMBL" id="MCM2675973.1"/>
    </source>
</evidence>
<dbReference type="Pfam" id="PF09551">
    <property type="entry name" value="Spore_II_R"/>
    <property type="match status" value="1"/>
</dbReference>
<name>A0ABT0XKU5_9BACI</name>
<proteinExistence type="predicted"/>
<gene>
    <name evidence="1" type="ORF">NDM98_11025</name>
</gene>